<dbReference type="GO" id="GO:0000293">
    <property type="term" value="F:ferric-chelate reductase activity"/>
    <property type="evidence" value="ECO:0007669"/>
    <property type="project" value="UniProtKB-ARBA"/>
</dbReference>
<feature type="compositionally biased region" description="Polar residues" evidence="8">
    <location>
        <begin position="512"/>
        <end position="531"/>
    </location>
</feature>
<name>A0A9Q9B5K5_9PEZI</name>
<feature type="transmembrane region" description="Helical" evidence="9">
    <location>
        <begin position="394"/>
        <end position="414"/>
    </location>
</feature>
<dbReference type="SFLD" id="SFLDS00052">
    <property type="entry name" value="Ferric_Reductase_Domain"/>
    <property type="match status" value="1"/>
</dbReference>
<reference evidence="13" key="1">
    <citation type="submission" date="2022-06" db="EMBL/GenBank/DDBJ databases">
        <title>Complete genome sequences of two strains of the flax pathogen Septoria linicola.</title>
        <authorList>
            <person name="Lapalu N."/>
            <person name="Simon A."/>
            <person name="Demenou B."/>
            <person name="Paumier D."/>
            <person name="Guillot M.-P."/>
            <person name="Gout L."/>
            <person name="Valade R."/>
        </authorList>
    </citation>
    <scope>NUCLEOTIDE SEQUENCE</scope>
    <source>
        <strain evidence="13">SE15195</strain>
    </source>
</reference>
<keyword evidence="10" id="KW-0732">Signal</keyword>
<feature type="transmembrane region" description="Helical" evidence="9">
    <location>
        <begin position="365"/>
        <end position="387"/>
    </location>
</feature>
<dbReference type="GO" id="GO:0006879">
    <property type="term" value="P:intracellular iron ion homeostasis"/>
    <property type="evidence" value="ECO:0007669"/>
    <property type="project" value="TreeGrafter"/>
</dbReference>
<feature type="transmembrane region" description="Helical" evidence="9">
    <location>
        <begin position="329"/>
        <end position="350"/>
    </location>
</feature>
<keyword evidence="4 9" id="KW-1133">Transmembrane helix</keyword>
<evidence type="ECO:0000256" key="9">
    <source>
        <dbReference type="SAM" id="Phobius"/>
    </source>
</evidence>
<keyword evidence="14" id="KW-1185">Reference proteome</keyword>
<accession>A0A9Q9B5K5</accession>
<dbReference type="InterPro" id="IPR013130">
    <property type="entry name" value="Fe3_Rdtase_TM_dom"/>
</dbReference>
<dbReference type="GO" id="GO:0015677">
    <property type="term" value="P:copper ion import"/>
    <property type="evidence" value="ECO:0007669"/>
    <property type="project" value="TreeGrafter"/>
</dbReference>
<dbReference type="Pfam" id="PF08030">
    <property type="entry name" value="NAD_binding_6"/>
    <property type="match status" value="1"/>
</dbReference>
<dbReference type="PANTHER" id="PTHR32361:SF9">
    <property type="entry name" value="FERRIC REDUCTASE TRANSMEMBRANE COMPONENT 3-RELATED"/>
    <property type="match status" value="1"/>
</dbReference>
<dbReference type="InterPro" id="IPR039261">
    <property type="entry name" value="FNR_nucleotide-bd"/>
</dbReference>
<organism evidence="13 14">
    <name type="scientific">Septoria linicola</name>
    <dbReference type="NCBI Taxonomy" id="215465"/>
    <lineage>
        <taxon>Eukaryota</taxon>
        <taxon>Fungi</taxon>
        <taxon>Dikarya</taxon>
        <taxon>Ascomycota</taxon>
        <taxon>Pezizomycotina</taxon>
        <taxon>Dothideomycetes</taxon>
        <taxon>Dothideomycetidae</taxon>
        <taxon>Mycosphaerellales</taxon>
        <taxon>Mycosphaerellaceae</taxon>
        <taxon>Septoria</taxon>
    </lineage>
</organism>
<dbReference type="SUPFAM" id="SSF52343">
    <property type="entry name" value="Ferredoxin reductase-like, C-terminal NADP-linked domain"/>
    <property type="match status" value="1"/>
</dbReference>
<keyword evidence="2" id="KW-0813">Transport</keyword>
<evidence type="ECO:0000256" key="7">
    <source>
        <dbReference type="ARBA" id="ARBA00023136"/>
    </source>
</evidence>
<dbReference type="SFLD" id="SFLDG01168">
    <property type="entry name" value="Ferric_reductase_subgroup_(FRE"/>
    <property type="match status" value="1"/>
</dbReference>
<dbReference type="InterPro" id="IPR013121">
    <property type="entry name" value="Fe_red_NAD-bd_6"/>
</dbReference>
<evidence type="ECO:0000256" key="5">
    <source>
        <dbReference type="ARBA" id="ARBA00023002"/>
    </source>
</evidence>
<sequence length="732" mass="81601">MSSRSKQVLLLLLSCVWTLSVSASQASQRPRGSGFIGYGISMYKPACATACRDSVKNPLNCNGTSDHSHMMKRMGGMSMEKPSPECYANNDRFLQSVAFCVSQHCQDVPTWQLEQWWAERIPGRTPGQPAPKESYQEALANVDTPPNATISSDEMLMDENTLVDGDTYLANFNGDDVFEMNESTHARYGLILLTTGAAIPIALSLLRFIPFPRAFASRFNAIFVDPPVFGTKHSVPWLNTFITPTRGQAFFIAYLWIINITLCSIGYQTRRPNSWFETTTQEIATYISYRTGILSFVNVALLVLYAGRNNVLLWVTDWSHSTFLLLHRWIAFICTLQACVHSAILLQIYVNQPDYDYISESKSPYWVWGIVATLGLVILLPTSILPIRRKVYELFLAWHVVLAFFVLIGGYYHVVLCFGHQWGYETWLLIAFACWTFDRVMRILRITRNGIRTARVTIIDEDYIRLDISGVAASGHAYLYFPTLTWRVWENHPFSIVGALSAHQEPDHHMSEQSSQSSIRDPTEKLPSQTIAPIASPPPQQDLPHTHHPGLTFFIRTHTGTTSLLRSRKSLPVLIESSYGHNIFSGISSSNSSKSTPLSTYPNLICIAGGVGITALLPHLTSHNPFNSNTSKRLYWGVRSPALVSALHNTLSSYAHANVEVEIVQNGGRLDLIGIVEKAVREDGGVGTAIVVSGPGSMADEVRVLVSRCVKKEGRQGNGGVVVRFVEESFTW</sequence>
<dbReference type="CDD" id="cd06186">
    <property type="entry name" value="NOX_Duox_like_FAD_NADP"/>
    <property type="match status" value="1"/>
</dbReference>
<feature type="signal peptide" evidence="10">
    <location>
        <begin position="1"/>
        <end position="23"/>
    </location>
</feature>
<keyword evidence="3 9" id="KW-0812">Transmembrane</keyword>
<dbReference type="GO" id="GO:0005886">
    <property type="term" value="C:plasma membrane"/>
    <property type="evidence" value="ECO:0007669"/>
    <property type="project" value="TreeGrafter"/>
</dbReference>
<feature type="chain" id="PRO_5040316053" evidence="10">
    <location>
        <begin position="24"/>
        <end position="732"/>
    </location>
</feature>
<keyword evidence="5" id="KW-0560">Oxidoreductase</keyword>
<feature type="transmembrane region" description="Helical" evidence="9">
    <location>
        <begin position="188"/>
        <end position="209"/>
    </location>
</feature>
<feature type="region of interest" description="Disordered" evidence="8">
    <location>
        <begin position="507"/>
        <end position="543"/>
    </location>
</feature>
<gene>
    <name evidence="13" type="ORF">Slin15195_G119640</name>
</gene>
<dbReference type="Gene3D" id="3.40.50.80">
    <property type="entry name" value="Nucleotide-binding domain of ferredoxin-NADP reductase (FNR) module"/>
    <property type="match status" value="1"/>
</dbReference>
<evidence type="ECO:0000256" key="2">
    <source>
        <dbReference type="ARBA" id="ARBA00022448"/>
    </source>
</evidence>
<evidence type="ECO:0000259" key="11">
    <source>
        <dbReference type="Pfam" id="PF01794"/>
    </source>
</evidence>
<feature type="transmembrane region" description="Helical" evidence="9">
    <location>
        <begin position="287"/>
        <end position="308"/>
    </location>
</feature>
<dbReference type="PANTHER" id="PTHR32361">
    <property type="entry name" value="FERRIC/CUPRIC REDUCTASE TRANSMEMBRANE COMPONENT"/>
    <property type="match status" value="1"/>
</dbReference>
<dbReference type="Pfam" id="PF01794">
    <property type="entry name" value="Ferric_reduct"/>
    <property type="match status" value="1"/>
</dbReference>
<dbReference type="GO" id="GO:0006826">
    <property type="term" value="P:iron ion transport"/>
    <property type="evidence" value="ECO:0007669"/>
    <property type="project" value="TreeGrafter"/>
</dbReference>
<proteinExistence type="predicted"/>
<evidence type="ECO:0000256" key="8">
    <source>
        <dbReference type="SAM" id="MobiDB-lite"/>
    </source>
</evidence>
<evidence type="ECO:0000313" key="14">
    <source>
        <dbReference type="Proteomes" id="UP001056384"/>
    </source>
</evidence>
<feature type="domain" description="Ferric oxidoreductase" evidence="11">
    <location>
        <begin position="291"/>
        <end position="409"/>
    </location>
</feature>
<keyword evidence="6" id="KW-0406">Ion transport</keyword>
<keyword evidence="7 9" id="KW-0472">Membrane</keyword>
<feature type="transmembrane region" description="Helical" evidence="9">
    <location>
        <begin position="249"/>
        <end position="267"/>
    </location>
</feature>
<dbReference type="Proteomes" id="UP001056384">
    <property type="component" value="Chromosome 11"/>
</dbReference>
<evidence type="ECO:0000256" key="4">
    <source>
        <dbReference type="ARBA" id="ARBA00022989"/>
    </source>
</evidence>
<evidence type="ECO:0000259" key="12">
    <source>
        <dbReference type="Pfam" id="PF08030"/>
    </source>
</evidence>
<evidence type="ECO:0000313" key="13">
    <source>
        <dbReference type="EMBL" id="USW58645.1"/>
    </source>
</evidence>
<protein>
    <submittedName>
        <fullName evidence="13">Ferric reductase transmembrane component-like domain-containing protein</fullName>
    </submittedName>
</protein>
<comment type="subcellular location">
    <subcellularLocation>
        <location evidence="1">Membrane</location>
        <topology evidence="1">Multi-pass membrane protein</topology>
    </subcellularLocation>
</comment>
<evidence type="ECO:0000256" key="6">
    <source>
        <dbReference type="ARBA" id="ARBA00023065"/>
    </source>
</evidence>
<feature type="domain" description="Ferric reductase NAD binding" evidence="12">
    <location>
        <begin position="601"/>
        <end position="663"/>
    </location>
</feature>
<dbReference type="EMBL" id="CP099428">
    <property type="protein sequence ID" value="USW58645.1"/>
    <property type="molecule type" value="Genomic_DNA"/>
</dbReference>
<dbReference type="AlphaFoldDB" id="A0A9Q9B5K5"/>
<evidence type="ECO:0000256" key="1">
    <source>
        <dbReference type="ARBA" id="ARBA00004141"/>
    </source>
</evidence>
<evidence type="ECO:0000256" key="10">
    <source>
        <dbReference type="SAM" id="SignalP"/>
    </source>
</evidence>
<dbReference type="InterPro" id="IPR051410">
    <property type="entry name" value="Ferric/Cupric_Reductase"/>
</dbReference>
<evidence type="ECO:0000256" key="3">
    <source>
        <dbReference type="ARBA" id="ARBA00022692"/>
    </source>
</evidence>